<evidence type="ECO:0000259" key="4">
    <source>
        <dbReference type="Pfam" id="PF02563"/>
    </source>
</evidence>
<dbReference type="InterPro" id="IPR049712">
    <property type="entry name" value="Poly_export"/>
</dbReference>
<evidence type="ECO:0000256" key="1">
    <source>
        <dbReference type="ARBA" id="ARBA00022729"/>
    </source>
</evidence>
<dbReference type="Proteomes" id="UP000017819">
    <property type="component" value="Unassembled WGS sequence"/>
</dbReference>
<feature type="domain" description="Soluble ligand binding" evidence="5">
    <location>
        <begin position="107"/>
        <end position="142"/>
    </location>
</feature>
<feature type="domain" description="Polysaccharide export protein N-terminal" evidence="4">
    <location>
        <begin position="17"/>
        <end position="101"/>
    </location>
</feature>
<feature type="compositionally biased region" description="Basic and acidic residues" evidence="3">
    <location>
        <begin position="420"/>
        <end position="432"/>
    </location>
</feature>
<dbReference type="Gene3D" id="3.10.560.10">
    <property type="entry name" value="Outer membrane lipoprotein wza domain like"/>
    <property type="match status" value="1"/>
</dbReference>
<protein>
    <submittedName>
        <fullName evidence="7">Polysaccharide biosynthesis/export protein</fullName>
    </submittedName>
</protein>
<dbReference type="Pfam" id="PF25994">
    <property type="entry name" value="HH_AprE"/>
    <property type="match status" value="1"/>
</dbReference>
<organism evidence="7 8">
    <name type="scientific">Lutibaculum baratangense AMV1</name>
    <dbReference type="NCBI Taxonomy" id="631454"/>
    <lineage>
        <taxon>Bacteria</taxon>
        <taxon>Pseudomonadati</taxon>
        <taxon>Pseudomonadota</taxon>
        <taxon>Alphaproteobacteria</taxon>
        <taxon>Hyphomicrobiales</taxon>
        <taxon>Tepidamorphaceae</taxon>
        <taxon>Lutibaculum</taxon>
    </lineage>
</organism>
<dbReference type="InterPro" id="IPR019554">
    <property type="entry name" value="Soluble_ligand-bd"/>
</dbReference>
<sequence length="432" mass="47014">MVCAAAFVAAGTAALADEWSLQPDTQLRVTVSQWLPGDGQYRRLEALSGDFVVGPEGRVSFPVLGSVDAANHTPAELADHMVERLKTSMGLLAPPDVIVEVIGYPPIYVTGDVDRPGSFPYRPTMTILQAVALSGGVPRGKDAEDERDRSQLLSQLRALREDIARTMSRAARLKAELEGDAQITFPPEIADGGAQDGIDAVLEQERIIFAARNKAQERQYEALEELIALFKGEISVLESKISDLDSALAFRSKELEDIRALVEKGLATTSRRSDLERLVSDLRANRLDQQTAIMRARQGISEAERNKVALVDEQRTKAAEQLQEEQARLVDLRLDEKLKLELLAQLGRRMSALGAGPAERPTLTFTIVREDAAGPRELIADETTRLRPGDVVRARLVTAGPSAAASDAGPVGPVSWRQDAAAREDRTPSSVE</sequence>
<dbReference type="RefSeq" id="WP_023433241.1">
    <property type="nucleotide sequence ID" value="NZ_AWXZ01000039.1"/>
</dbReference>
<feature type="compositionally biased region" description="Low complexity" evidence="3">
    <location>
        <begin position="400"/>
        <end position="414"/>
    </location>
</feature>
<dbReference type="InterPro" id="IPR003715">
    <property type="entry name" value="Poly_export_N"/>
</dbReference>
<evidence type="ECO:0000256" key="3">
    <source>
        <dbReference type="SAM" id="MobiDB-lite"/>
    </source>
</evidence>
<dbReference type="PANTHER" id="PTHR33619:SF3">
    <property type="entry name" value="POLYSACCHARIDE EXPORT PROTEIN GFCE-RELATED"/>
    <property type="match status" value="1"/>
</dbReference>
<proteinExistence type="predicted"/>
<dbReference type="EMBL" id="AWXZ01000039">
    <property type="protein sequence ID" value="ESR23054.1"/>
    <property type="molecule type" value="Genomic_DNA"/>
</dbReference>
<dbReference type="eggNOG" id="COG1596">
    <property type="taxonomic scope" value="Bacteria"/>
</dbReference>
<evidence type="ECO:0000313" key="8">
    <source>
        <dbReference type="Proteomes" id="UP000017819"/>
    </source>
</evidence>
<evidence type="ECO:0000259" key="6">
    <source>
        <dbReference type="Pfam" id="PF25994"/>
    </source>
</evidence>
<comment type="caution">
    <text evidence="7">The sequence shown here is derived from an EMBL/GenBank/DDBJ whole genome shotgun (WGS) entry which is preliminary data.</text>
</comment>
<accession>V4RCD7</accession>
<dbReference type="Pfam" id="PF10531">
    <property type="entry name" value="SLBB"/>
    <property type="match status" value="1"/>
</dbReference>
<feature type="domain" description="AprE-like long alpha-helical hairpin" evidence="6">
    <location>
        <begin position="154"/>
        <end position="333"/>
    </location>
</feature>
<keyword evidence="2" id="KW-0175">Coiled coil</keyword>
<evidence type="ECO:0000259" key="5">
    <source>
        <dbReference type="Pfam" id="PF10531"/>
    </source>
</evidence>
<evidence type="ECO:0000313" key="7">
    <source>
        <dbReference type="EMBL" id="ESR23054.1"/>
    </source>
</evidence>
<dbReference type="GO" id="GO:0015159">
    <property type="term" value="F:polysaccharide transmembrane transporter activity"/>
    <property type="evidence" value="ECO:0007669"/>
    <property type="project" value="InterPro"/>
</dbReference>
<feature type="coiled-coil region" evidence="2">
    <location>
        <begin position="149"/>
        <end position="176"/>
    </location>
</feature>
<dbReference type="Pfam" id="PF02563">
    <property type="entry name" value="Poly_export"/>
    <property type="match status" value="1"/>
</dbReference>
<feature type="coiled-coil region" evidence="2">
    <location>
        <begin position="213"/>
        <end position="240"/>
    </location>
</feature>
<dbReference type="PANTHER" id="PTHR33619">
    <property type="entry name" value="POLYSACCHARIDE EXPORT PROTEIN GFCE-RELATED"/>
    <property type="match status" value="1"/>
</dbReference>
<reference evidence="7 8" key="1">
    <citation type="journal article" date="2014" name="Genome Announc.">
        <title>Draft Genome Sequence of Lutibaculum baratangense Strain AMV1T, Isolated from a Mud Volcano in Andamans, India.</title>
        <authorList>
            <person name="Singh A."/>
            <person name="Sreenivas A."/>
            <person name="Sathyanarayana Reddy G."/>
            <person name="Pinnaka A.K."/>
            <person name="Shivaji S."/>
        </authorList>
    </citation>
    <scope>NUCLEOTIDE SEQUENCE [LARGE SCALE GENOMIC DNA]</scope>
    <source>
        <strain evidence="7 8">AMV1</strain>
    </source>
</reference>
<dbReference type="Gene3D" id="3.30.1950.10">
    <property type="entry name" value="wza like domain"/>
    <property type="match status" value="1"/>
</dbReference>
<dbReference type="STRING" id="631454.N177_3122"/>
<dbReference type="AlphaFoldDB" id="V4RCD7"/>
<dbReference type="OrthoDB" id="9798876at2"/>
<name>V4RCD7_9HYPH</name>
<evidence type="ECO:0000256" key="2">
    <source>
        <dbReference type="SAM" id="Coils"/>
    </source>
</evidence>
<keyword evidence="8" id="KW-1185">Reference proteome</keyword>
<dbReference type="InterPro" id="IPR058781">
    <property type="entry name" value="HH_AprE-like"/>
</dbReference>
<keyword evidence="1" id="KW-0732">Signal</keyword>
<feature type="region of interest" description="Disordered" evidence="3">
    <location>
        <begin position="400"/>
        <end position="432"/>
    </location>
</feature>
<gene>
    <name evidence="7" type="ORF">N177_3122</name>
</gene>